<dbReference type="PANTHER" id="PTHR30404:SF0">
    <property type="entry name" value="N-ACETYLMURAMOYL-L-ALANINE AMIDASE AMIC"/>
    <property type="match status" value="1"/>
</dbReference>
<feature type="signal peptide" evidence="4">
    <location>
        <begin position="1"/>
        <end position="18"/>
    </location>
</feature>
<dbReference type="Pfam" id="PF11741">
    <property type="entry name" value="AMIN"/>
    <property type="match status" value="1"/>
</dbReference>
<feature type="domain" description="MurNAc-LAA" evidence="5">
    <location>
        <begin position="231"/>
        <end position="387"/>
    </location>
</feature>
<organism evidence="6 7">
    <name type="scientific">Pseudoroseicyclus tamaricis</name>
    <dbReference type="NCBI Taxonomy" id="2705421"/>
    <lineage>
        <taxon>Bacteria</taxon>
        <taxon>Pseudomonadati</taxon>
        <taxon>Pseudomonadota</taxon>
        <taxon>Alphaproteobacteria</taxon>
        <taxon>Rhodobacterales</taxon>
        <taxon>Paracoccaceae</taxon>
        <taxon>Pseudoroseicyclus</taxon>
    </lineage>
</organism>
<keyword evidence="4" id="KW-0732">Signal</keyword>
<comment type="catalytic activity">
    <reaction evidence="1">
        <text>Hydrolyzes the link between N-acetylmuramoyl residues and L-amino acid residues in certain cell-wall glycopeptides.</text>
        <dbReference type="EC" id="3.5.1.28"/>
    </reaction>
</comment>
<dbReference type="RefSeq" id="WP_163890777.1">
    <property type="nucleotide sequence ID" value="NZ_JAAFYS010000001.1"/>
</dbReference>
<sequence length="402" mass="41918">MRALLAALLILLAAAAPAQDFSALARLDVAQSQIRDDGDGLGVELHLSQTVPYRAYTLAEPWRLVLDFRELDFRGATRAGLLNADNAEGVRFGPVQPGLSRLVLELGAPMRIATAGLDVDEAAGTATLRVSLVAASAQSATAVAGAPASPGWPDPATAALAPAAPEEAAPLTVVIDPGHGGLDPGAQRAGLDEADVMLTLALELSEALTRAGMRAVLTRTEDVFVPLQDRISIARAAGADVMISLHADALEDDEVTSGASIYTLSASAENEASSRMAERHERGDILGGLDLSGQDDSIATILMELARTETGPSGLRLADALLTALREEGARLRTNPQRQALLAVLTAADFPAVLLEVGFLSSARDRAELTSAEGRAKIIAGITSALRRWAATEEARAPLLRQ</sequence>
<dbReference type="EMBL" id="JAAGAB010000001">
    <property type="protein sequence ID" value="NDV00448.1"/>
    <property type="molecule type" value="Genomic_DNA"/>
</dbReference>
<comment type="caution">
    <text evidence="6">The sequence shown here is derived from an EMBL/GenBank/DDBJ whole genome shotgun (WGS) entry which is preliminary data.</text>
</comment>
<gene>
    <name evidence="6" type="ORF">GZA08_05625</name>
</gene>
<dbReference type="InterPro" id="IPR050695">
    <property type="entry name" value="N-acetylmuramoyl_amidase_3"/>
</dbReference>
<dbReference type="InterPro" id="IPR021731">
    <property type="entry name" value="AMIN_dom"/>
</dbReference>
<dbReference type="EC" id="3.5.1.28" evidence="2"/>
<dbReference type="GO" id="GO:0009253">
    <property type="term" value="P:peptidoglycan catabolic process"/>
    <property type="evidence" value="ECO:0007669"/>
    <property type="project" value="InterPro"/>
</dbReference>
<dbReference type="Gene3D" id="3.40.630.40">
    <property type="entry name" value="Zn-dependent exopeptidases"/>
    <property type="match status" value="1"/>
</dbReference>
<dbReference type="Proteomes" id="UP000474757">
    <property type="component" value="Unassembled WGS sequence"/>
</dbReference>
<accession>A0A6B2JQN1</accession>
<dbReference type="SUPFAM" id="SSF53187">
    <property type="entry name" value="Zn-dependent exopeptidases"/>
    <property type="match status" value="1"/>
</dbReference>
<dbReference type="SMART" id="SM00646">
    <property type="entry name" value="Ami_3"/>
    <property type="match status" value="1"/>
</dbReference>
<evidence type="ECO:0000256" key="1">
    <source>
        <dbReference type="ARBA" id="ARBA00001561"/>
    </source>
</evidence>
<evidence type="ECO:0000256" key="3">
    <source>
        <dbReference type="ARBA" id="ARBA00022801"/>
    </source>
</evidence>
<evidence type="ECO:0000256" key="4">
    <source>
        <dbReference type="SAM" id="SignalP"/>
    </source>
</evidence>
<protein>
    <recommendedName>
        <fullName evidence="2">N-acetylmuramoyl-L-alanine amidase</fullName>
        <ecNumber evidence="2">3.5.1.28</ecNumber>
    </recommendedName>
</protein>
<proteinExistence type="predicted"/>
<evidence type="ECO:0000259" key="5">
    <source>
        <dbReference type="SMART" id="SM00646"/>
    </source>
</evidence>
<keyword evidence="7" id="KW-1185">Reference proteome</keyword>
<dbReference type="GO" id="GO:0008745">
    <property type="term" value="F:N-acetylmuramoyl-L-alanine amidase activity"/>
    <property type="evidence" value="ECO:0007669"/>
    <property type="project" value="UniProtKB-EC"/>
</dbReference>
<dbReference type="Pfam" id="PF01520">
    <property type="entry name" value="Amidase_3"/>
    <property type="match status" value="1"/>
</dbReference>
<dbReference type="CDD" id="cd02696">
    <property type="entry name" value="MurNAc-LAA"/>
    <property type="match status" value="1"/>
</dbReference>
<keyword evidence="3" id="KW-0378">Hydrolase</keyword>
<dbReference type="AlphaFoldDB" id="A0A6B2JQN1"/>
<dbReference type="GO" id="GO:0030288">
    <property type="term" value="C:outer membrane-bounded periplasmic space"/>
    <property type="evidence" value="ECO:0007669"/>
    <property type="project" value="TreeGrafter"/>
</dbReference>
<dbReference type="Gene3D" id="2.60.40.3500">
    <property type="match status" value="1"/>
</dbReference>
<evidence type="ECO:0000313" key="6">
    <source>
        <dbReference type="EMBL" id="NDV00448.1"/>
    </source>
</evidence>
<evidence type="ECO:0000313" key="7">
    <source>
        <dbReference type="Proteomes" id="UP000474757"/>
    </source>
</evidence>
<dbReference type="InterPro" id="IPR002508">
    <property type="entry name" value="MurNAc-LAA_cat"/>
</dbReference>
<dbReference type="PANTHER" id="PTHR30404">
    <property type="entry name" value="N-ACETYLMURAMOYL-L-ALANINE AMIDASE"/>
    <property type="match status" value="1"/>
</dbReference>
<feature type="chain" id="PRO_5025344458" description="N-acetylmuramoyl-L-alanine amidase" evidence="4">
    <location>
        <begin position="19"/>
        <end position="402"/>
    </location>
</feature>
<name>A0A6B2JQN1_9RHOB</name>
<reference evidence="6 7" key="1">
    <citation type="submission" date="2020-02" db="EMBL/GenBank/DDBJ databases">
        <title>Pseudoroseicyclus tamarix, sp. nov., isolated from offshore sediment of a Tamarix chinensis forest.</title>
        <authorList>
            <person name="Gai Y."/>
        </authorList>
    </citation>
    <scope>NUCLEOTIDE SEQUENCE [LARGE SCALE GENOMIC DNA]</scope>
    <source>
        <strain evidence="6 7">CLL3-39</strain>
    </source>
</reference>
<evidence type="ECO:0000256" key="2">
    <source>
        <dbReference type="ARBA" id="ARBA00011901"/>
    </source>
</evidence>